<keyword evidence="8" id="KW-1185">Reference proteome</keyword>
<keyword evidence="4" id="KW-0446">Lipid-binding</keyword>
<comment type="similarity">
    <text evidence="1 4">Belongs to the plant LTP family.</text>
</comment>
<dbReference type="GO" id="GO:0008289">
    <property type="term" value="F:lipid binding"/>
    <property type="evidence" value="ECO:0007669"/>
    <property type="project" value="UniProtKB-KW"/>
</dbReference>
<feature type="signal peptide" evidence="5">
    <location>
        <begin position="1"/>
        <end position="22"/>
    </location>
</feature>
<gene>
    <name evidence="7" type="ORF">KIW84_076331</name>
</gene>
<comment type="function">
    <text evidence="4">Plant non-specific lipid-transfer proteins transfer phospholipids as well as galactolipids across membranes. May play a role in wax or cutin deposition in the cell walls of expanding epidermal cells and certain secretory tissues.</text>
</comment>
<dbReference type="SMART" id="SM00499">
    <property type="entry name" value="AAI"/>
    <property type="match status" value="1"/>
</dbReference>
<name>A0A9D4VXV8_PEA</name>
<proteinExistence type="inferred from homology"/>
<keyword evidence="4" id="KW-0813">Transport</keyword>
<evidence type="ECO:0000256" key="5">
    <source>
        <dbReference type="SAM" id="SignalP"/>
    </source>
</evidence>
<dbReference type="CDD" id="cd01960">
    <property type="entry name" value="nsLTP1"/>
    <property type="match status" value="1"/>
</dbReference>
<dbReference type="Pfam" id="PF00234">
    <property type="entry name" value="Tryp_alpha_amyl"/>
    <property type="match status" value="1"/>
</dbReference>
<evidence type="ECO:0000256" key="1">
    <source>
        <dbReference type="ARBA" id="ARBA00009748"/>
    </source>
</evidence>
<dbReference type="InterPro" id="IPR000528">
    <property type="entry name" value="Plant_nsLTP"/>
</dbReference>
<dbReference type="PRINTS" id="PR00382">
    <property type="entry name" value="LIPIDTRNSFER"/>
</dbReference>
<evidence type="ECO:0000313" key="8">
    <source>
        <dbReference type="Proteomes" id="UP001058974"/>
    </source>
</evidence>
<accession>A0A9D4VXV8</accession>
<dbReference type="SUPFAM" id="SSF47699">
    <property type="entry name" value="Bifunctional inhibitor/lipid-transfer protein/seed storage 2S albumin"/>
    <property type="match status" value="1"/>
</dbReference>
<keyword evidence="2 5" id="KW-0732">Signal</keyword>
<sequence length="121" mass="12645">MSSSMLLMKVTCLAIMVCMILGLPQTLVALSCGQVEAKLAPCVPYVTGIVGVVPQPCCDGVKAINNQAATKDDRQAACRCIEKAANMLPGLNVDALVGVPDKCGVNLPYNLGPSTDCNKYD</sequence>
<dbReference type="Proteomes" id="UP001058974">
    <property type="component" value="Chromosome 7"/>
</dbReference>
<keyword evidence="3" id="KW-1015">Disulfide bond</keyword>
<evidence type="ECO:0000259" key="6">
    <source>
        <dbReference type="SMART" id="SM00499"/>
    </source>
</evidence>
<dbReference type="GO" id="GO:0006869">
    <property type="term" value="P:lipid transport"/>
    <property type="evidence" value="ECO:0007669"/>
    <property type="project" value="InterPro"/>
</dbReference>
<dbReference type="Gene3D" id="1.10.110.10">
    <property type="entry name" value="Plant lipid-transfer and hydrophobic proteins"/>
    <property type="match status" value="1"/>
</dbReference>
<dbReference type="InterPro" id="IPR036312">
    <property type="entry name" value="Bifun_inhib/LTP/seed_sf"/>
</dbReference>
<reference evidence="7 8" key="1">
    <citation type="journal article" date="2022" name="Nat. Genet.">
        <title>Improved pea reference genome and pan-genome highlight genomic features and evolutionary characteristics.</title>
        <authorList>
            <person name="Yang T."/>
            <person name="Liu R."/>
            <person name="Luo Y."/>
            <person name="Hu S."/>
            <person name="Wang D."/>
            <person name="Wang C."/>
            <person name="Pandey M.K."/>
            <person name="Ge S."/>
            <person name="Xu Q."/>
            <person name="Li N."/>
            <person name="Li G."/>
            <person name="Huang Y."/>
            <person name="Saxena R.K."/>
            <person name="Ji Y."/>
            <person name="Li M."/>
            <person name="Yan X."/>
            <person name="He Y."/>
            <person name="Liu Y."/>
            <person name="Wang X."/>
            <person name="Xiang C."/>
            <person name="Varshney R.K."/>
            <person name="Ding H."/>
            <person name="Gao S."/>
            <person name="Zong X."/>
        </authorList>
    </citation>
    <scope>NUCLEOTIDE SEQUENCE [LARGE SCALE GENOMIC DNA]</scope>
    <source>
        <strain evidence="7 8">cv. Zhongwan 6</strain>
    </source>
</reference>
<feature type="domain" description="Bifunctional inhibitor/plant lipid transfer protein/seed storage helical" evidence="6">
    <location>
        <begin position="32"/>
        <end position="117"/>
    </location>
</feature>
<evidence type="ECO:0000256" key="4">
    <source>
        <dbReference type="RuleBase" id="RU000628"/>
    </source>
</evidence>
<evidence type="ECO:0000256" key="2">
    <source>
        <dbReference type="ARBA" id="ARBA00022729"/>
    </source>
</evidence>
<dbReference type="AlphaFoldDB" id="A0A9D4VXV8"/>
<protein>
    <recommendedName>
        <fullName evidence="4">Non-specific lipid-transfer protein</fullName>
    </recommendedName>
</protein>
<feature type="chain" id="PRO_5038395753" description="Non-specific lipid-transfer protein" evidence="5">
    <location>
        <begin position="23"/>
        <end position="121"/>
    </location>
</feature>
<dbReference type="PANTHER" id="PTHR33076">
    <property type="entry name" value="NON-SPECIFIC LIPID-TRANSFER PROTEIN 2-RELATED"/>
    <property type="match status" value="1"/>
</dbReference>
<organism evidence="7 8">
    <name type="scientific">Pisum sativum</name>
    <name type="common">Garden pea</name>
    <name type="synonym">Lathyrus oleraceus</name>
    <dbReference type="NCBI Taxonomy" id="3888"/>
    <lineage>
        <taxon>Eukaryota</taxon>
        <taxon>Viridiplantae</taxon>
        <taxon>Streptophyta</taxon>
        <taxon>Embryophyta</taxon>
        <taxon>Tracheophyta</taxon>
        <taxon>Spermatophyta</taxon>
        <taxon>Magnoliopsida</taxon>
        <taxon>eudicotyledons</taxon>
        <taxon>Gunneridae</taxon>
        <taxon>Pentapetalae</taxon>
        <taxon>rosids</taxon>
        <taxon>fabids</taxon>
        <taxon>Fabales</taxon>
        <taxon>Fabaceae</taxon>
        <taxon>Papilionoideae</taxon>
        <taxon>50 kb inversion clade</taxon>
        <taxon>NPAAA clade</taxon>
        <taxon>Hologalegina</taxon>
        <taxon>IRL clade</taxon>
        <taxon>Fabeae</taxon>
        <taxon>Lathyrus</taxon>
    </lineage>
</organism>
<dbReference type="InterPro" id="IPR016140">
    <property type="entry name" value="Bifunc_inhib/LTP/seed_store"/>
</dbReference>
<evidence type="ECO:0000313" key="7">
    <source>
        <dbReference type="EMBL" id="KAI5391472.1"/>
    </source>
</evidence>
<comment type="caution">
    <text evidence="7">The sequence shown here is derived from an EMBL/GenBank/DDBJ whole genome shotgun (WGS) entry which is preliminary data.</text>
</comment>
<evidence type="ECO:0000256" key="3">
    <source>
        <dbReference type="ARBA" id="ARBA00023157"/>
    </source>
</evidence>
<dbReference type="Gramene" id="Psat07G0633100-T2">
    <property type="protein sequence ID" value="KAI5391472.1"/>
    <property type="gene ID" value="KIW84_076331"/>
</dbReference>
<dbReference type="EMBL" id="JAMSHJ010000007">
    <property type="protein sequence ID" value="KAI5391472.1"/>
    <property type="molecule type" value="Genomic_DNA"/>
</dbReference>